<dbReference type="STRING" id="335543.Sfum_0908"/>
<dbReference type="AlphaFoldDB" id="A0LGQ2"/>
<accession>A0LGQ2</accession>
<dbReference type="eggNOG" id="COG3146">
    <property type="taxonomic scope" value="Bacteria"/>
</dbReference>
<dbReference type="InParanoid" id="A0LGQ2"/>
<dbReference type="Proteomes" id="UP000001784">
    <property type="component" value="Chromosome"/>
</dbReference>
<evidence type="ECO:0008006" key="3">
    <source>
        <dbReference type="Google" id="ProtNLM"/>
    </source>
</evidence>
<dbReference type="EMBL" id="CP000478">
    <property type="protein sequence ID" value="ABK16604.1"/>
    <property type="molecule type" value="Genomic_DNA"/>
</dbReference>
<protein>
    <recommendedName>
        <fullName evidence="3">BioF2-like acetyltransferase domain-containing protein</fullName>
    </recommendedName>
</protein>
<dbReference type="Pfam" id="PF04339">
    <property type="entry name" value="FemAB_like"/>
    <property type="match status" value="1"/>
</dbReference>
<dbReference type="Gene3D" id="3.40.630.30">
    <property type="match status" value="1"/>
</dbReference>
<evidence type="ECO:0000313" key="1">
    <source>
        <dbReference type="EMBL" id="ABK16604.1"/>
    </source>
</evidence>
<dbReference type="HOGENOM" id="CLU_036032_1_0_7"/>
<dbReference type="InterPro" id="IPR016181">
    <property type="entry name" value="Acyl_CoA_acyltransferase"/>
</dbReference>
<dbReference type="OrthoDB" id="9776898at2"/>
<dbReference type="InterPro" id="IPR007434">
    <property type="entry name" value="FemAB-like"/>
</dbReference>
<evidence type="ECO:0000313" key="2">
    <source>
        <dbReference type="Proteomes" id="UP000001784"/>
    </source>
</evidence>
<dbReference type="SUPFAM" id="SSF55729">
    <property type="entry name" value="Acyl-CoA N-acyltransferases (Nat)"/>
    <property type="match status" value="1"/>
</dbReference>
<keyword evidence="2" id="KW-1185">Reference proteome</keyword>
<organism evidence="1 2">
    <name type="scientific">Syntrophobacter fumaroxidans (strain DSM 10017 / MPOB)</name>
    <dbReference type="NCBI Taxonomy" id="335543"/>
    <lineage>
        <taxon>Bacteria</taxon>
        <taxon>Pseudomonadati</taxon>
        <taxon>Thermodesulfobacteriota</taxon>
        <taxon>Syntrophobacteria</taxon>
        <taxon>Syntrophobacterales</taxon>
        <taxon>Syntrophobacteraceae</taxon>
        <taxon>Syntrophobacter</taxon>
    </lineage>
</organism>
<reference evidence="1 2" key="1">
    <citation type="submission" date="2006-10" db="EMBL/GenBank/DDBJ databases">
        <title>Complete sequence of Syntrophobacter fumaroxidans MPOB.</title>
        <authorList>
            <consortium name="US DOE Joint Genome Institute"/>
            <person name="Copeland A."/>
            <person name="Lucas S."/>
            <person name="Lapidus A."/>
            <person name="Barry K."/>
            <person name="Detter J.C."/>
            <person name="Glavina del Rio T."/>
            <person name="Hammon N."/>
            <person name="Israni S."/>
            <person name="Pitluck S."/>
            <person name="Goltsman E.G."/>
            <person name="Martinez M."/>
            <person name="Schmutz J."/>
            <person name="Larimer F."/>
            <person name="Land M."/>
            <person name="Hauser L."/>
            <person name="Kyrpides N."/>
            <person name="Kim E."/>
            <person name="Boone D.R."/>
            <person name="Brockman F."/>
            <person name="Culley D."/>
            <person name="Ferry J."/>
            <person name="Gunsalus R."/>
            <person name="McInerney M.J."/>
            <person name="Morrison M."/>
            <person name="Plugge C."/>
            <person name="Rohlin L."/>
            <person name="Scholten J."/>
            <person name="Sieber J."/>
            <person name="Stams A.J.M."/>
            <person name="Worm P."/>
            <person name="Henstra A.M."/>
            <person name="Richardson P."/>
        </authorList>
    </citation>
    <scope>NUCLEOTIDE SEQUENCE [LARGE SCALE GENOMIC DNA]</scope>
    <source>
        <strain evidence="2">DSM 10017 / MPOB</strain>
    </source>
</reference>
<gene>
    <name evidence="1" type="ordered locus">Sfum_0908</name>
</gene>
<dbReference type="PANTHER" id="PTHR47017">
    <property type="entry name" value="ACYL-COA"/>
    <property type="match status" value="1"/>
</dbReference>
<dbReference type="PANTHER" id="PTHR47017:SF1">
    <property type="entry name" value="ACYL-COA"/>
    <property type="match status" value="1"/>
</dbReference>
<name>A0LGQ2_SYNFM</name>
<dbReference type="RefSeq" id="WP_011697775.1">
    <property type="nucleotide sequence ID" value="NC_008554.1"/>
</dbReference>
<dbReference type="KEGG" id="sfu:Sfum_0908"/>
<sequence length="373" mass="42852">MMAVHFETFASAREVGGEVWNGLAADANPMMEWEYFCALEESGSVGPEKGYFPAHLVLYCDDRPVALAPLYRRDRAWVEFGDGGLIEFLSQLSGLPYQRGLVGAVPFTPVPGYRFLCLGDRSPLEIFALMLDEIDRLCEAQDLSTSRIYFVASRGPALRHLLLQRGYTNLTAGYTLWFNRGYLSFNDYLGSFKSSRRTKIKREIRAIQDAGISFEMLDGREASQSDFLEMHRLYEKTWHKHMGNGLRPFLNGSFFRMLGDSFRHRVSFSVAMRGRRRLAMALFYHKAAELYGRYWGCTEEIPFLHFSSCYYFPIRHAIDRGFQMMDPGFGGEHKLIRGYETVPVHHFIKFHGERKRRVAAAILNRLQQVPGKG</sequence>
<proteinExistence type="predicted"/>